<gene>
    <name evidence="1" type="ORF">RIF29_10936</name>
</gene>
<comment type="caution">
    <text evidence="1">The sequence shown here is derived from an EMBL/GenBank/DDBJ whole genome shotgun (WGS) entry which is preliminary data.</text>
</comment>
<evidence type="ECO:0000313" key="1">
    <source>
        <dbReference type="EMBL" id="KAK7282283.1"/>
    </source>
</evidence>
<sequence length="95" mass="11074">MNVLLEKEELLLKQRSKVHWLKERDKNTKFFHQRASQRHQKNTIKHLKNSQNVLCVEEEEMGAIAVEYFSSLFETGNPPLEHVVLEAVNSKSAQS</sequence>
<dbReference type="Proteomes" id="UP001372338">
    <property type="component" value="Unassembled WGS sequence"/>
</dbReference>
<organism evidence="1 2">
    <name type="scientific">Crotalaria pallida</name>
    <name type="common">Smooth rattlebox</name>
    <name type="synonym">Crotalaria striata</name>
    <dbReference type="NCBI Taxonomy" id="3830"/>
    <lineage>
        <taxon>Eukaryota</taxon>
        <taxon>Viridiplantae</taxon>
        <taxon>Streptophyta</taxon>
        <taxon>Embryophyta</taxon>
        <taxon>Tracheophyta</taxon>
        <taxon>Spermatophyta</taxon>
        <taxon>Magnoliopsida</taxon>
        <taxon>eudicotyledons</taxon>
        <taxon>Gunneridae</taxon>
        <taxon>Pentapetalae</taxon>
        <taxon>rosids</taxon>
        <taxon>fabids</taxon>
        <taxon>Fabales</taxon>
        <taxon>Fabaceae</taxon>
        <taxon>Papilionoideae</taxon>
        <taxon>50 kb inversion clade</taxon>
        <taxon>genistoids sensu lato</taxon>
        <taxon>core genistoids</taxon>
        <taxon>Crotalarieae</taxon>
        <taxon>Crotalaria</taxon>
    </lineage>
</organism>
<dbReference type="EMBL" id="JAYWIO010000002">
    <property type="protein sequence ID" value="KAK7282283.1"/>
    <property type="molecule type" value="Genomic_DNA"/>
</dbReference>
<reference evidence="1 2" key="1">
    <citation type="submission" date="2024-01" db="EMBL/GenBank/DDBJ databases">
        <title>The genomes of 5 underutilized Papilionoideae crops provide insights into root nodulation and disease resistanc.</title>
        <authorList>
            <person name="Yuan L."/>
        </authorList>
    </citation>
    <scope>NUCLEOTIDE SEQUENCE [LARGE SCALE GENOMIC DNA]</scope>
    <source>
        <strain evidence="1">ZHUSHIDOU_FW_LH</strain>
        <tissue evidence="1">Leaf</tissue>
    </source>
</reference>
<evidence type="ECO:0000313" key="2">
    <source>
        <dbReference type="Proteomes" id="UP001372338"/>
    </source>
</evidence>
<accession>A0AAN9FZF0</accession>
<protein>
    <submittedName>
        <fullName evidence="1">Uncharacterized protein</fullName>
    </submittedName>
</protein>
<keyword evidence="2" id="KW-1185">Reference proteome</keyword>
<name>A0AAN9FZF0_CROPI</name>
<dbReference type="AlphaFoldDB" id="A0AAN9FZF0"/>
<proteinExistence type="predicted"/>